<feature type="region of interest" description="Disordered" evidence="1">
    <location>
        <begin position="251"/>
        <end position="271"/>
    </location>
</feature>
<name>A0ABV6YS55_UNCC1</name>
<organism evidence="2 3">
    <name type="scientific">candidate division CSSED10-310 bacterium</name>
    <dbReference type="NCBI Taxonomy" id="2855610"/>
    <lineage>
        <taxon>Bacteria</taxon>
        <taxon>Bacteria division CSSED10-310</taxon>
    </lineage>
</organism>
<dbReference type="InterPro" id="IPR011992">
    <property type="entry name" value="EF-hand-dom_pair"/>
</dbReference>
<evidence type="ECO:0000313" key="3">
    <source>
        <dbReference type="Proteomes" id="UP001594351"/>
    </source>
</evidence>
<sequence length="381" mass="45206">MKEKEILTWFEKNAQILKPFDVNKDGDYSFHEKNWAVKTAIRWADRVHADPAAPCWYYCENNTVHGPVVWAELKKRKTPALYLFIKLKNSPYWLPYKIVSLIKRKGIERPESARKKTLPGRARRTTPTSILKKKRYYHRMTEEAIMQWFEENPAALKSFDADRDGTASFQEKRWAMKVATRWATEVKSDRTAVQWYYNHQGEVFGPVKWSYLEKMSLPSSFLFIKLRKSQYWLPSKIVSLITRRGINEQKIVRQGAPPRPRPAPPTKKRHSYRMTEQEIISWFEENASALKNFDINKDKVLSFQEKRWALKVALKWTARIHNSATETCWIYYLDGDVHGPVTWSDLNKVTTPQPYFFIRLQKSRYWLPFQIIDLIVRRGPK</sequence>
<proteinExistence type="predicted"/>
<accession>A0ABV6YS55</accession>
<reference evidence="2 3" key="1">
    <citation type="submission" date="2024-09" db="EMBL/GenBank/DDBJ databases">
        <title>Laminarin stimulates single cell rates of sulfate reduction while oxygen inhibits transcriptomic activity in coastal marine sediment.</title>
        <authorList>
            <person name="Lindsay M."/>
            <person name="Orcutt B."/>
            <person name="Emerson D."/>
            <person name="Stepanauskas R."/>
            <person name="D'Angelo T."/>
        </authorList>
    </citation>
    <scope>NUCLEOTIDE SEQUENCE [LARGE SCALE GENOMIC DNA]</scope>
    <source>
        <strain evidence="2">SAG AM-311-K15</strain>
    </source>
</reference>
<comment type="caution">
    <text evidence="2">The sequence shown here is derived from an EMBL/GenBank/DDBJ whole genome shotgun (WGS) entry which is preliminary data.</text>
</comment>
<protein>
    <recommendedName>
        <fullName evidence="4">EF-hand domain-containing protein</fullName>
    </recommendedName>
</protein>
<evidence type="ECO:0000313" key="2">
    <source>
        <dbReference type="EMBL" id="MFC1848941.1"/>
    </source>
</evidence>
<dbReference type="SUPFAM" id="SSF47473">
    <property type="entry name" value="EF-hand"/>
    <property type="match status" value="1"/>
</dbReference>
<evidence type="ECO:0008006" key="4">
    <source>
        <dbReference type="Google" id="ProtNLM"/>
    </source>
</evidence>
<gene>
    <name evidence="2" type="ORF">ACFL27_01920</name>
</gene>
<keyword evidence="3" id="KW-1185">Reference proteome</keyword>
<evidence type="ECO:0000256" key="1">
    <source>
        <dbReference type="SAM" id="MobiDB-lite"/>
    </source>
</evidence>
<dbReference type="Proteomes" id="UP001594351">
    <property type="component" value="Unassembled WGS sequence"/>
</dbReference>
<dbReference type="EMBL" id="JBHPBY010000013">
    <property type="protein sequence ID" value="MFC1848941.1"/>
    <property type="molecule type" value="Genomic_DNA"/>
</dbReference>